<name>A0A401UC59_9BACT</name>
<dbReference type="SUPFAM" id="SSF52317">
    <property type="entry name" value="Class I glutamine amidotransferase-like"/>
    <property type="match status" value="1"/>
</dbReference>
<dbReference type="GO" id="GO:0000107">
    <property type="term" value="F:imidazoleglycerol-phosphate synthase activity"/>
    <property type="evidence" value="ECO:0007669"/>
    <property type="project" value="UniProtKB-UniRule"/>
</dbReference>
<evidence type="ECO:0000256" key="1">
    <source>
        <dbReference type="ARBA" id="ARBA00005091"/>
    </source>
</evidence>
<comment type="catalytic activity">
    <reaction evidence="8 10">
        <text>5-[(5-phospho-1-deoxy-D-ribulos-1-ylimino)methylamino]-1-(5-phospho-beta-D-ribosyl)imidazole-4-carboxamide + L-glutamine = D-erythro-1-(imidazol-4-yl)glycerol 3-phosphate + 5-amino-1-(5-phospho-beta-D-ribosyl)imidazole-4-carboxamide + L-glutamate + H(+)</text>
        <dbReference type="Rhea" id="RHEA:24793"/>
        <dbReference type="ChEBI" id="CHEBI:15378"/>
        <dbReference type="ChEBI" id="CHEBI:29985"/>
        <dbReference type="ChEBI" id="CHEBI:58278"/>
        <dbReference type="ChEBI" id="CHEBI:58359"/>
        <dbReference type="ChEBI" id="CHEBI:58475"/>
        <dbReference type="ChEBI" id="CHEBI:58525"/>
        <dbReference type="EC" id="4.3.2.10"/>
    </reaction>
</comment>
<evidence type="ECO:0000256" key="2">
    <source>
        <dbReference type="ARBA" id="ARBA00011152"/>
    </source>
</evidence>
<feature type="domain" description="Glutamine amidotransferase" evidence="12">
    <location>
        <begin position="4"/>
        <end position="200"/>
    </location>
</feature>
<evidence type="ECO:0000259" key="12">
    <source>
        <dbReference type="Pfam" id="PF00117"/>
    </source>
</evidence>
<comment type="pathway">
    <text evidence="1 10">Amino-acid biosynthesis; L-histidine biosynthesis; L-histidine from 5-phospho-alpha-D-ribose 1-diphosphate: step 5/9.</text>
</comment>
<evidence type="ECO:0000256" key="9">
    <source>
        <dbReference type="ARBA" id="ARBA00049534"/>
    </source>
</evidence>
<dbReference type="Gene3D" id="3.40.50.880">
    <property type="match status" value="1"/>
</dbReference>
<keyword evidence="14" id="KW-1185">Reference proteome</keyword>
<evidence type="ECO:0000256" key="3">
    <source>
        <dbReference type="ARBA" id="ARBA00022605"/>
    </source>
</evidence>
<feature type="active site" evidence="10 11">
    <location>
        <position position="185"/>
    </location>
</feature>
<gene>
    <name evidence="10" type="primary">hisH</name>
    <name evidence="13" type="ORF">SanaruYs_26990</name>
</gene>
<dbReference type="PIRSF" id="PIRSF000495">
    <property type="entry name" value="Amidotransf_hisH"/>
    <property type="match status" value="1"/>
</dbReference>
<comment type="function">
    <text evidence="10">IGPS catalyzes the conversion of PRFAR and glutamine to IGP, AICAR and glutamate. The HisH subunit catalyzes the hydrolysis of glutamine to glutamate and ammonia as part of the synthesis of IGP and AICAR. The resulting ammonia molecule is channeled to the active site of HisF.</text>
</comment>
<comment type="subcellular location">
    <subcellularLocation>
        <location evidence="10">Cytoplasm</location>
    </subcellularLocation>
</comment>
<protein>
    <recommendedName>
        <fullName evidence="10">Imidazole glycerol phosphate synthase subunit HisH</fullName>
        <ecNumber evidence="10">4.3.2.10</ecNumber>
    </recommendedName>
    <alternativeName>
        <fullName evidence="10">IGP synthase glutaminase subunit</fullName>
        <ecNumber evidence="10">3.5.1.2</ecNumber>
    </alternativeName>
    <alternativeName>
        <fullName evidence="10">IGP synthase subunit HisH</fullName>
    </alternativeName>
    <alternativeName>
        <fullName evidence="10">ImGP synthase subunit HisH</fullName>
        <shortName evidence="10">IGPS subunit HisH</shortName>
    </alternativeName>
</protein>
<comment type="caution">
    <text evidence="13">The sequence shown here is derived from an EMBL/GenBank/DDBJ whole genome shotgun (WGS) entry which is preliminary data.</text>
</comment>
<evidence type="ECO:0000256" key="8">
    <source>
        <dbReference type="ARBA" id="ARBA00047838"/>
    </source>
</evidence>
<evidence type="ECO:0000256" key="10">
    <source>
        <dbReference type="HAMAP-Rule" id="MF_00278"/>
    </source>
</evidence>
<keyword evidence="10" id="KW-0963">Cytoplasm</keyword>
<dbReference type="HAMAP" id="MF_00278">
    <property type="entry name" value="HisH"/>
    <property type="match status" value="1"/>
</dbReference>
<dbReference type="AlphaFoldDB" id="A0A401UC59"/>
<dbReference type="GO" id="GO:0005737">
    <property type="term" value="C:cytoplasm"/>
    <property type="evidence" value="ECO:0007669"/>
    <property type="project" value="UniProtKB-SubCell"/>
</dbReference>
<sequence length="204" mass="23177">MISIIDYGLGNLGSIVNMFKKIGYQSQIIHRPEELDQATKLILPGVGAFDTGIKHLQDHGWLAPLEKKVMVERIPIMGICLGMQLMTKGSEEGKFDGLGWIDAYTRKFQPASAEVKIPHMGWSKADIVKESKLLIQKNNSERRFYFVHSYFVSVNNAEDELLRCNYGNNFTAGFERNNIIGVQFHPEKSHKFGMELFGNFANNY</sequence>
<comment type="subunit">
    <text evidence="2 10">Heterodimer of HisH and HisF.</text>
</comment>
<dbReference type="Pfam" id="PF00117">
    <property type="entry name" value="GATase"/>
    <property type="match status" value="1"/>
</dbReference>
<dbReference type="CDD" id="cd01748">
    <property type="entry name" value="GATase1_IGP_Synthase"/>
    <property type="match status" value="1"/>
</dbReference>
<keyword evidence="7 10" id="KW-0456">Lyase</keyword>
<keyword evidence="3 10" id="KW-0028">Amino-acid biosynthesis</keyword>
<keyword evidence="6 10" id="KW-0368">Histidine biosynthesis</keyword>
<dbReference type="InterPro" id="IPR029062">
    <property type="entry name" value="Class_I_gatase-like"/>
</dbReference>
<dbReference type="Proteomes" id="UP000288227">
    <property type="component" value="Unassembled WGS sequence"/>
</dbReference>
<feature type="active site" description="Nucleophile" evidence="10 11">
    <location>
        <position position="80"/>
    </location>
</feature>
<keyword evidence="4 10" id="KW-0378">Hydrolase</keyword>
<dbReference type="GO" id="GO:0016829">
    <property type="term" value="F:lyase activity"/>
    <property type="evidence" value="ECO:0007669"/>
    <property type="project" value="UniProtKB-KW"/>
</dbReference>
<dbReference type="PROSITE" id="PS51273">
    <property type="entry name" value="GATASE_TYPE_1"/>
    <property type="match status" value="1"/>
</dbReference>
<evidence type="ECO:0000256" key="11">
    <source>
        <dbReference type="PIRSR" id="PIRSR000495-1"/>
    </source>
</evidence>
<evidence type="ECO:0000256" key="6">
    <source>
        <dbReference type="ARBA" id="ARBA00023102"/>
    </source>
</evidence>
<comment type="catalytic activity">
    <reaction evidence="9 10">
        <text>L-glutamine + H2O = L-glutamate + NH4(+)</text>
        <dbReference type="Rhea" id="RHEA:15889"/>
        <dbReference type="ChEBI" id="CHEBI:15377"/>
        <dbReference type="ChEBI" id="CHEBI:28938"/>
        <dbReference type="ChEBI" id="CHEBI:29985"/>
        <dbReference type="ChEBI" id="CHEBI:58359"/>
        <dbReference type="EC" id="3.5.1.2"/>
    </reaction>
</comment>
<evidence type="ECO:0000256" key="4">
    <source>
        <dbReference type="ARBA" id="ARBA00022801"/>
    </source>
</evidence>
<evidence type="ECO:0000313" key="14">
    <source>
        <dbReference type="Proteomes" id="UP000288227"/>
    </source>
</evidence>
<proteinExistence type="inferred from homology"/>
<dbReference type="NCBIfam" id="TIGR01855">
    <property type="entry name" value="IMP_synth_hisH"/>
    <property type="match status" value="1"/>
</dbReference>
<evidence type="ECO:0000313" key="13">
    <source>
        <dbReference type="EMBL" id="GCC52462.1"/>
    </source>
</evidence>
<dbReference type="EC" id="4.3.2.10" evidence="10"/>
<dbReference type="PANTHER" id="PTHR42701">
    <property type="entry name" value="IMIDAZOLE GLYCEROL PHOSPHATE SYNTHASE SUBUNIT HISH"/>
    <property type="match status" value="1"/>
</dbReference>
<dbReference type="GO" id="GO:0004359">
    <property type="term" value="F:glutaminase activity"/>
    <property type="evidence" value="ECO:0007669"/>
    <property type="project" value="UniProtKB-EC"/>
</dbReference>
<evidence type="ECO:0000256" key="7">
    <source>
        <dbReference type="ARBA" id="ARBA00023239"/>
    </source>
</evidence>
<dbReference type="GO" id="GO:0000105">
    <property type="term" value="P:L-histidine biosynthetic process"/>
    <property type="evidence" value="ECO:0007669"/>
    <property type="project" value="UniProtKB-UniRule"/>
</dbReference>
<dbReference type="UniPathway" id="UPA00031">
    <property type="reaction ID" value="UER00010"/>
</dbReference>
<evidence type="ECO:0000256" key="5">
    <source>
        <dbReference type="ARBA" id="ARBA00022962"/>
    </source>
</evidence>
<accession>A0A401UC59</accession>
<dbReference type="InterPro" id="IPR010139">
    <property type="entry name" value="Imidazole-glycPsynth_HisH"/>
</dbReference>
<organism evidence="13 14">
    <name type="scientific">Chryseotalea sanaruensis</name>
    <dbReference type="NCBI Taxonomy" id="2482724"/>
    <lineage>
        <taxon>Bacteria</taxon>
        <taxon>Pseudomonadati</taxon>
        <taxon>Bacteroidota</taxon>
        <taxon>Cytophagia</taxon>
        <taxon>Cytophagales</taxon>
        <taxon>Chryseotaleaceae</taxon>
        <taxon>Chryseotalea</taxon>
    </lineage>
</organism>
<dbReference type="RefSeq" id="WP_127123121.1">
    <property type="nucleotide sequence ID" value="NZ_BHXQ01000005.1"/>
</dbReference>
<feature type="active site" evidence="10 11">
    <location>
        <position position="187"/>
    </location>
</feature>
<dbReference type="OrthoDB" id="9807137at2"/>
<reference evidence="13 14" key="1">
    <citation type="submission" date="2018-11" db="EMBL/GenBank/DDBJ databases">
        <title>Chryseotalea sanarue gen. nov., sp., nov., a member of the family Cytophagaceae, isolated from a brackish lake in Hamamatsu Japan.</title>
        <authorList>
            <person name="Maejima Y."/>
            <person name="Iino T."/>
            <person name="Muraguchi Y."/>
            <person name="Fukuda K."/>
            <person name="Ohkuma M."/>
            <person name="Moriuchi R."/>
            <person name="Dohra H."/>
            <person name="Kimbara K."/>
            <person name="Shintani M."/>
        </authorList>
    </citation>
    <scope>NUCLEOTIDE SEQUENCE [LARGE SCALE GENOMIC DNA]</scope>
    <source>
        <strain evidence="13 14">Ys</strain>
    </source>
</reference>
<dbReference type="InterPro" id="IPR017926">
    <property type="entry name" value="GATASE"/>
</dbReference>
<keyword evidence="5 10" id="KW-0315">Glutamine amidotransferase</keyword>
<dbReference type="EMBL" id="BHXQ01000005">
    <property type="protein sequence ID" value="GCC52462.1"/>
    <property type="molecule type" value="Genomic_DNA"/>
</dbReference>
<dbReference type="PANTHER" id="PTHR42701:SF1">
    <property type="entry name" value="IMIDAZOLE GLYCEROL PHOSPHATE SYNTHASE SUBUNIT HISH"/>
    <property type="match status" value="1"/>
</dbReference>
<dbReference type="EC" id="3.5.1.2" evidence="10"/>